<organism evidence="1">
    <name type="scientific">marine sediment metagenome</name>
    <dbReference type="NCBI Taxonomy" id="412755"/>
    <lineage>
        <taxon>unclassified sequences</taxon>
        <taxon>metagenomes</taxon>
        <taxon>ecological metagenomes</taxon>
    </lineage>
</organism>
<dbReference type="EMBL" id="BART01026911">
    <property type="protein sequence ID" value="GAH02561.1"/>
    <property type="molecule type" value="Genomic_DNA"/>
</dbReference>
<dbReference type="SMART" id="SM00564">
    <property type="entry name" value="PQQ"/>
    <property type="match status" value="2"/>
</dbReference>
<sequence>KWVYEPHDRNINEEGNDIYSSPAIGSDGTIYFGCETRYVYALTPDGTLNWKFRTSDITWPIGSGRDYSKQKPSDITWPSPAIGSDGTLYIGNMFGDFYAIDTDSEGGLANTPWPKFHKDNCNTGRF</sequence>
<dbReference type="SUPFAM" id="SSF50998">
    <property type="entry name" value="Quinoprotein alcohol dehydrogenase-like"/>
    <property type="match status" value="1"/>
</dbReference>
<accession>X1C3D6</accession>
<dbReference type="AlphaFoldDB" id="X1C3D6"/>
<evidence type="ECO:0000313" key="1">
    <source>
        <dbReference type="EMBL" id="GAH02561.1"/>
    </source>
</evidence>
<proteinExistence type="predicted"/>
<comment type="caution">
    <text evidence="1">The sequence shown here is derived from an EMBL/GenBank/DDBJ whole genome shotgun (WGS) entry which is preliminary data.</text>
</comment>
<dbReference type="InterPro" id="IPR015943">
    <property type="entry name" value="WD40/YVTN_repeat-like_dom_sf"/>
</dbReference>
<reference evidence="1" key="1">
    <citation type="journal article" date="2014" name="Front. Microbiol.">
        <title>High frequency of phylogenetically diverse reductive dehalogenase-homologous genes in deep subseafloor sedimentary metagenomes.</title>
        <authorList>
            <person name="Kawai M."/>
            <person name="Futagami T."/>
            <person name="Toyoda A."/>
            <person name="Takaki Y."/>
            <person name="Nishi S."/>
            <person name="Hori S."/>
            <person name="Arai W."/>
            <person name="Tsubouchi T."/>
            <person name="Morono Y."/>
            <person name="Uchiyama I."/>
            <person name="Ito T."/>
            <person name="Fujiyama A."/>
            <person name="Inagaki F."/>
            <person name="Takami H."/>
        </authorList>
    </citation>
    <scope>NUCLEOTIDE SEQUENCE</scope>
    <source>
        <strain evidence="1">Expedition CK06-06</strain>
    </source>
</reference>
<dbReference type="Gene3D" id="2.130.10.10">
    <property type="entry name" value="YVTN repeat-like/Quinoprotein amine dehydrogenase"/>
    <property type="match status" value="1"/>
</dbReference>
<evidence type="ECO:0008006" key="2">
    <source>
        <dbReference type="Google" id="ProtNLM"/>
    </source>
</evidence>
<name>X1C3D6_9ZZZZ</name>
<dbReference type="InterPro" id="IPR018391">
    <property type="entry name" value="PQQ_b-propeller_rpt"/>
</dbReference>
<feature type="non-terminal residue" evidence="1">
    <location>
        <position position="1"/>
    </location>
</feature>
<dbReference type="InterPro" id="IPR011047">
    <property type="entry name" value="Quinoprotein_ADH-like_sf"/>
</dbReference>
<protein>
    <recommendedName>
        <fullName evidence="2">Cell surface protein</fullName>
    </recommendedName>
</protein>
<gene>
    <name evidence="1" type="ORF">S01H4_47852</name>
</gene>